<dbReference type="KEGG" id="lxy:O159_18850"/>
<evidence type="ECO:0000256" key="1">
    <source>
        <dbReference type="SAM" id="MobiDB-lite"/>
    </source>
</evidence>
<dbReference type="EMBL" id="CP006734">
    <property type="protein sequence ID" value="AGW41907.1"/>
    <property type="molecule type" value="Genomic_DNA"/>
</dbReference>
<protein>
    <submittedName>
        <fullName evidence="2">Uncharacterized protein</fullName>
    </submittedName>
</protein>
<evidence type="ECO:0000313" key="2">
    <source>
        <dbReference type="EMBL" id="AGW41907.1"/>
    </source>
</evidence>
<keyword evidence="3" id="KW-1185">Reference proteome</keyword>
<dbReference type="HOGENOM" id="CLU_2023827_0_0_11"/>
<proteinExistence type="predicted"/>
<accession>U3PB12</accession>
<evidence type="ECO:0000313" key="3">
    <source>
        <dbReference type="Proteomes" id="UP000016743"/>
    </source>
</evidence>
<reference evidence="2 3" key="1">
    <citation type="journal article" date="2013" name="Genome Announc.">
        <title>Complete Genome Sequence of Leifsonia xyli subsp. cynodontis Strain DSM46306, a Gram-Positive Bacterial Pathogen of Grasses.</title>
        <authorList>
            <person name="Monteiro-Vitorello C.B."/>
            <person name="Zerillo M.M."/>
            <person name="Van Sluys M.A."/>
            <person name="Camargo L.E."/>
            <person name="Kitajima J.P."/>
        </authorList>
    </citation>
    <scope>NUCLEOTIDE SEQUENCE [LARGE SCALE GENOMIC DNA]</scope>
    <source>
        <strain evidence="2 3">DSM 46306</strain>
    </source>
</reference>
<organism evidence="2 3">
    <name type="scientific">Leifsonia xyli subsp. cynodontis DSM 46306</name>
    <dbReference type="NCBI Taxonomy" id="1389489"/>
    <lineage>
        <taxon>Bacteria</taxon>
        <taxon>Bacillati</taxon>
        <taxon>Actinomycetota</taxon>
        <taxon>Actinomycetes</taxon>
        <taxon>Micrococcales</taxon>
        <taxon>Microbacteriaceae</taxon>
        <taxon>Leifsonia</taxon>
    </lineage>
</organism>
<gene>
    <name evidence="2" type="ORF">O159_18850</name>
</gene>
<dbReference type="Proteomes" id="UP000016743">
    <property type="component" value="Chromosome"/>
</dbReference>
<dbReference type="AlphaFoldDB" id="U3PB12"/>
<name>U3PB12_LEIXC</name>
<feature type="region of interest" description="Disordered" evidence="1">
    <location>
        <begin position="98"/>
        <end position="122"/>
    </location>
</feature>
<sequence>MYFHASTKEEAVTASPSLNFWAALQLDREVLRVLGRDRLGDVVVRGALGVVVGEAGEELVHDETAAGLVRVAGDEAALRLGAPGADDAGTAATVRIRGRSAAGEGQSAGGHRADDESVFAHV</sequence>